<dbReference type="EMBL" id="GG663383">
    <property type="protein sequence ID" value="EEH02629.1"/>
    <property type="molecule type" value="Genomic_DNA"/>
</dbReference>
<evidence type="ECO:0000313" key="2">
    <source>
        <dbReference type="Proteomes" id="UP000001631"/>
    </source>
</evidence>
<dbReference type="InParanoid" id="C0P0Z3"/>
<protein>
    <submittedName>
        <fullName evidence="1">Uncharacterized protein</fullName>
    </submittedName>
</protein>
<dbReference type="AlphaFoldDB" id="C0P0Z3"/>
<evidence type="ECO:0000313" key="1">
    <source>
        <dbReference type="EMBL" id="EEH02629.1"/>
    </source>
</evidence>
<organism evidence="1 2">
    <name type="scientific">Ajellomyces capsulatus (strain G186AR / H82 / ATCC MYA-2454 / RMSCC 2432)</name>
    <name type="common">Darling's disease fungus</name>
    <name type="synonym">Histoplasma capsulatum</name>
    <dbReference type="NCBI Taxonomy" id="447093"/>
    <lineage>
        <taxon>Eukaryota</taxon>
        <taxon>Fungi</taxon>
        <taxon>Dikarya</taxon>
        <taxon>Ascomycota</taxon>
        <taxon>Pezizomycotina</taxon>
        <taxon>Eurotiomycetes</taxon>
        <taxon>Eurotiomycetidae</taxon>
        <taxon>Onygenales</taxon>
        <taxon>Ajellomycetaceae</taxon>
        <taxon>Histoplasma</taxon>
    </lineage>
</organism>
<dbReference type="Proteomes" id="UP000001631">
    <property type="component" value="Unassembled WGS sequence"/>
</dbReference>
<dbReference type="RefSeq" id="XP_045283110.1">
    <property type="nucleotide sequence ID" value="XM_045436122.1"/>
</dbReference>
<gene>
    <name evidence="1" type="ORF">HCBG_09073</name>
</gene>
<dbReference type="GeneID" id="69042089"/>
<proteinExistence type="predicted"/>
<sequence>MTSIGRVDHTIPPQKSKVDRAVEISRANASRNKAPLVIGAVWLLQRVQASKVVGSSFIIQGVKQQLQGIINTHGGRPFDAQRIRDLRQSRTAVESSLDNGLQLSGYPLSPGEAAVQPQLEPKFQVQTTENIVRSLPRLPSPWKAAIRLTRSGFHLSGFIPQVD</sequence>
<accession>C0P0Z3</accession>
<reference evidence="1" key="1">
    <citation type="submission" date="2009-02" db="EMBL/GenBank/DDBJ databases">
        <title>The Genome Sequence of Ajellomyces capsulatus strain G186AR.</title>
        <authorList>
            <consortium name="The Broad Institute Genome Sequencing Platform"/>
            <person name="Champion M."/>
            <person name="Cuomo C."/>
            <person name="Ma L.-J."/>
            <person name="Henn M.R."/>
            <person name="Sil A."/>
            <person name="Goldman B."/>
            <person name="Young S.K."/>
            <person name="Kodira C.D."/>
            <person name="Zeng Q."/>
            <person name="Koehrsen M."/>
            <person name="Alvarado L."/>
            <person name="Berlin A."/>
            <person name="Borenstein D."/>
            <person name="Chen Z."/>
            <person name="Engels R."/>
            <person name="Freedman E."/>
            <person name="Gellesch M."/>
            <person name="Goldberg J."/>
            <person name="Griggs A."/>
            <person name="Gujja S."/>
            <person name="Heiman D."/>
            <person name="Hepburn T."/>
            <person name="Howarth C."/>
            <person name="Jen D."/>
            <person name="Larson L."/>
            <person name="Lewis B."/>
            <person name="Mehta T."/>
            <person name="Park D."/>
            <person name="Pearson M."/>
            <person name="Roberts A."/>
            <person name="Saif S."/>
            <person name="Shea T."/>
            <person name="Shenoy N."/>
            <person name="Sisk P."/>
            <person name="Stolte C."/>
            <person name="Sykes S."/>
            <person name="Walk T."/>
            <person name="White J."/>
            <person name="Yandava C."/>
            <person name="Klein B."/>
            <person name="McEwen J.G."/>
            <person name="Puccia R."/>
            <person name="Goldman G.H."/>
            <person name="Felipe M.S."/>
            <person name="Nino-Vega G."/>
            <person name="San-Blas G."/>
            <person name="Taylor J."/>
            <person name="Mendoza L."/>
            <person name="Galagan J."/>
            <person name="Nusbaum C."/>
            <person name="Birren B."/>
        </authorList>
    </citation>
    <scope>NUCLEOTIDE SEQUENCE</scope>
    <source>
        <strain evidence="1">G186AR</strain>
    </source>
</reference>
<name>C0P0Z3_AJECG</name>
<keyword evidence="2" id="KW-1185">Reference proteome</keyword>
<dbReference type="HOGENOM" id="CLU_1626561_0_0_1"/>